<evidence type="ECO:0000256" key="6">
    <source>
        <dbReference type="ARBA" id="ARBA00023136"/>
    </source>
</evidence>
<gene>
    <name evidence="9" type="ORF">ACFORO_16135</name>
</gene>
<evidence type="ECO:0000256" key="5">
    <source>
        <dbReference type="ARBA" id="ARBA00022989"/>
    </source>
</evidence>
<evidence type="ECO:0000256" key="1">
    <source>
        <dbReference type="ARBA" id="ARBA00004651"/>
    </source>
</evidence>
<evidence type="ECO:0000256" key="7">
    <source>
        <dbReference type="RuleBase" id="RU367016"/>
    </source>
</evidence>
<evidence type="ECO:0000256" key="3">
    <source>
        <dbReference type="ARBA" id="ARBA00022475"/>
    </source>
</evidence>
<feature type="transmembrane region" description="Helical" evidence="7">
    <location>
        <begin position="174"/>
        <end position="193"/>
    </location>
</feature>
<dbReference type="PANTHER" id="PTHR30353:SF15">
    <property type="entry name" value="INNER MEMBRANE PROTEIN YABI"/>
    <property type="match status" value="1"/>
</dbReference>
<dbReference type="Pfam" id="PF09335">
    <property type="entry name" value="VTT_dom"/>
    <property type="match status" value="1"/>
</dbReference>
<feature type="transmembrane region" description="Helical" evidence="7">
    <location>
        <begin position="54"/>
        <end position="75"/>
    </location>
</feature>
<keyword evidence="10" id="KW-1185">Reference proteome</keyword>
<protein>
    <submittedName>
        <fullName evidence="9">DedA family protein</fullName>
    </submittedName>
</protein>
<comment type="subcellular location">
    <subcellularLocation>
        <location evidence="1 7">Cell membrane</location>
        <topology evidence="1 7">Multi-pass membrane protein</topology>
    </subcellularLocation>
</comment>
<accession>A0ABV7QIM2</accession>
<keyword evidence="3 7" id="KW-1003">Cell membrane</keyword>
<evidence type="ECO:0000313" key="9">
    <source>
        <dbReference type="EMBL" id="MFC3511704.1"/>
    </source>
</evidence>
<feature type="domain" description="VTT" evidence="8">
    <location>
        <begin position="32"/>
        <end position="160"/>
    </location>
</feature>
<feature type="transmembrane region" description="Helical" evidence="7">
    <location>
        <begin position="15"/>
        <end position="42"/>
    </location>
</feature>
<keyword evidence="4 7" id="KW-0812">Transmembrane</keyword>
<dbReference type="PANTHER" id="PTHR30353">
    <property type="entry name" value="INNER MEMBRANE PROTEIN DEDA-RELATED"/>
    <property type="match status" value="1"/>
</dbReference>
<organism evidence="9 10">
    <name type="scientific">Amycolatopsis halotolerans</name>
    <dbReference type="NCBI Taxonomy" id="330083"/>
    <lineage>
        <taxon>Bacteria</taxon>
        <taxon>Bacillati</taxon>
        <taxon>Actinomycetota</taxon>
        <taxon>Actinomycetes</taxon>
        <taxon>Pseudonocardiales</taxon>
        <taxon>Pseudonocardiaceae</taxon>
        <taxon>Amycolatopsis</taxon>
    </lineage>
</organism>
<evidence type="ECO:0000256" key="4">
    <source>
        <dbReference type="ARBA" id="ARBA00022692"/>
    </source>
</evidence>
<feature type="transmembrane region" description="Helical" evidence="7">
    <location>
        <begin position="142"/>
        <end position="162"/>
    </location>
</feature>
<evidence type="ECO:0000256" key="2">
    <source>
        <dbReference type="ARBA" id="ARBA00010792"/>
    </source>
</evidence>
<feature type="transmembrane region" description="Helical" evidence="7">
    <location>
        <begin position="111"/>
        <end position="130"/>
    </location>
</feature>
<name>A0ABV7QIM2_9PSEU</name>
<evidence type="ECO:0000259" key="8">
    <source>
        <dbReference type="Pfam" id="PF09335"/>
    </source>
</evidence>
<dbReference type="InterPro" id="IPR032816">
    <property type="entry name" value="VTT_dom"/>
</dbReference>
<keyword evidence="6 7" id="KW-0472">Membrane</keyword>
<evidence type="ECO:0000313" key="10">
    <source>
        <dbReference type="Proteomes" id="UP001595764"/>
    </source>
</evidence>
<comment type="similarity">
    <text evidence="2 7">Belongs to the DedA family.</text>
</comment>
<dbReference type="EMBL" id="JBHRWI010000020">
    <property type="protein sequence ID" value="MFC3511704.1"/>
    <property type="molecule type" value="Genomic_DNA"/>
</dbReference>
<dbReference type="Proteomes" id="UP001595764">
    <property type="component" value="Unassembled WGS sequence"/>
</dbReference>
<keyword evidence="5 7" id="KW-1133">Transmembrane helix</keyword>
<dbReference type="RefSeq" id="WP_377867935.1">
    <property type="nucleotide sequence ID" value="NZ_JBHMAY010000003.1"/>
</dbReference>
<reference evidence="10" key="1">
    <citation type="journal article" date="2019" name="Int. J. Syst. Evol. Microbiol.">
        <title>The Global Catalogue of Microorganisms (GCM) 10K type strain sequencing project: providing services to taxonomists for standard genome sequencing and annotation.</title>
        <authorList>
            <consortium name="The Broad Institute Genomics Platform"/>
            <consortium name="The Broad Institute Genome Sequencing Center for Infectious Disease"/>
            <person name="Wu L."/>
            <person name="Ma J."/>
        </authorList>
    </citation>
    <scope>NUCLEOTIDE SEQUENCE [LARGE SCALE GENOMIC DNA]</scope>
    <source>
        <strain evidence="10">CGMCC 4.7682</strain>
    </source>
</reference>
<dbReference type="InterPro" id="IPR032818">
    <property type="entry name" value="DedA-like"/>
</dbReference>
<proteinExistence type="inferred from homology"/>
<comment type="caution">
    <text evidence="9">The sequence shown here is derived from an EMBL/GenBank/DDBJ whole genome shotgun (WGS) entry which is preliminary data.</text>
</comment>
<sequence>MNIDHVLEAIPPLSVYLLVGLVVMVESLGIPLPGEIVLVSAALLASSHSGLNPVWIGALATAGAIIGDSIGYLIGRKGGKRLFAWAGRKFPKHFGPDHIASAERMFHKRGMWAVFFGRFVAVLRILAGPLAGSLNMHYPRFLIANALGGIVWAGGTTALIYYLGVVADKWLKGFQWAGLAAALVIGVVVTLVLKKRMARHAAESASSSSSEEKNDAVA</sequence>